<keyword evidence="2" id="KW-1185">Reference proteome</keyword>
<accession>A0A1X1WPG8</accession>
<name>A0A1X1WPG8_MYCGO</name>
<protein>
    <submittedName>
        <fullName evidence="1">Uncharacterized protein</fullName>
    </submittedName>
</protein>
<proteinExistence type="predicted"/>
<comment type="caution">
    <text evidence="1">The sequence shown here is derived from an EMBL/GenBank/DDBJ whole genome shotgun (WGS) entry which is preliminary data.</text>
</comment>
<sequence length="93" mass="10265">MSRTTLAHATAAHVQFALGDLIGIRRYSSWHSERPGHEPTVEVRFKNLRLDMSEHTLRELVRRGQEVLASPRPNFAVSADVSGSAANIEGETA</sequence>
<dbReference type="Proteomes" id="UP000193928">
    <property type="component" value="Unassembled WGS sequence"/>
</dbReference>
<dbReference type="RefSeq" id="WP_069435328.1">
    <property type="nucleotide sequence ID" value="NZ_JACKSU010000009.1"/>
</dbReference>
<reference evidence="1 2" key="1">
    <citation type="submission" date="2016-01" db="EMBL/GenBank/DDBJ databases">
        <title>The new phylogeny of the genus Mycobacterium.</title>
        <authorList>
            <person name="Tarcisio F."/>
            <person name="Conor M."/>
            <person name="Antonella G."/>
            <person name="Elisabetta G."/>
            <person name="Giulia F.S."/>
            <person name="Sara T."/>
            <person name="Anna F."/>
            <person name="Clotilde B."/>
            <person name="Roberto B."/>
            <person name="Veronica D.S."/>
            <person name="Fabio R."/>
            <person name="Monica P."/>
            <person name="Olivier J."/>
            <person name="Enrico T."/>
            <person name="Nicola S."/>
        </authorList>
    </citation>
    <scope>NUCLEOTIDE SEQUENCE [LARGE SCALE GENOMIC DNA]</scope>
    <source>
        <strain evidence="1 2">DSM 44160</strain>
    </source>
</reference>
<dbReference type="AlphaFoldDB" id="A0A1X1WPG8"/>
<evidence type="ECO:0000313" key="2">
    <source>
        <dbReference type="Proteomes" id="UP000193928"/>
    </source>
</evidence>
<evidence type="ECO:0000313" key="1">
    <source>
        <dbReference type="EMBL" id="ORV88507.1"/>
    </source>
</evidence>
<organism evidence="1 2">
    <name type="scientific">Mycobacterium gordonae</name>
    <dbReference type="NCBI Taxonomy" id="1778"/>
    <lineage>
        <taxon>Bacteria</taxon>
        <taxon>Bacillati</taxon>
        <taxon>Actinomycetota</taxon>
        <taxon>Actinomycetes</taxon>
        <taxon>Mycobacteriales</taxon>
        <taxon>Mycobacteriaceae</taxon>
        <taxon>Mycobacterium</taxon>
    </lineage>
</organism>
<gene>
    <name evidence="1" type="ORF">AWC08_22215</name>
</gene>
<dbReference type="EMBL" id="LQOY01000071">
    <property type="protein sequence ID" value="ORV88507.1"/>
    <property type="molecule type" value="Genomic_DNA"/>
</dbReference>